<feature type="transmembrane region" description="Helical" evidence="12">
    <location>
        <begin position="100"/>
        <end position="121"/>
    </location>
</feature>
<dbReference type="InterPro" id="IPR050558">
    <property type="entry name" value="PTS_Sugar-Specific_Components"/>
</dbReference>
<evidence type="ECO:0000256" key="8">
    <source>
        <dbReference type="ARBA" id="ARBA00022777"/>
    </source>
</evidence>
<dbReference type="Pfam" id="PF00367">
    <property type="entry name" value="PTS_EIIB"/>
    <property type="match status" value="1"/>
</dbReference>
<keyword evidence="7 12" id="KW-0812">Transmembrane</keyword>
<organism evidence="15 16">
    <name type="scientific">Mesoplasma florum</name>
    <name type="common">Acholeplasma florum</name>
    <dbReference type="NCBI Taxonomy" id="2151"/>
    <lineage>
        <taxon>Bacteria</taxon>
        <taxon>Bacillati</taxon>
        <taxon>Mycoplasmatota</taxon>
        <taxon>Mollicutes</taxon>
        <taxon>Entomoplasmatales</taxon>
        <taxon>Entomoplasmataceae</taxon>
        <taxon>Mesoplasma</taxon>
    </lineage>
</organism>
<protein>
    <submittedName>
        <fullName evidence="15">Uncharacterized protein</fullName>
    </submittedName>
</protein>
<dbReference type="GO" id="GO:0008982">
    <property type="term" value="F:protein-N(PI)-phosphohistidine-sugar phosphotransferase activity"/>
    <property type="evidence" value="ECO:0007669"/>
    <property type="project" value="InterPro"/>
</dbReference>
<feature type="transmembrane region" description="Helical" evidence="12">
    <location>
        <begin position="263"/>
        <end position="287"/>
    </location>
</feature>
<dbReference type="InterPro" id="IPR001996">
    <property type="entry name" value="PTS_IIB_1"/>
</dbReference>
<feature type="active site" description="Phosphocysteine intermediate; for EIIB activity" evidence="11">
    <location>
        <position position="27"/>
    </location>
</feature>
<evidence type="ECO:0000256" key="5">
    <source>
        <dbReference type="ARBA" id="ARBA00022679"/>
    </source>
</evidence>
<keyword evidence="2" id="KW-0813">Transport</keyword>
<reference evidence="15 16" key="1">
    <citation type="submission" date="2017-07" db="EMBL/GenBank/DDBJ databases">
        <title>Comparative genomic analysis of Mesoplasma florum.</title>
        <authorList>
            <person name="Baby V."/>
            <person name="Lachance J.-C."/>
            <person name="Gagnon J."/>
            <person name="Lucier J.-F."/>
            <person name="Matteau D."/>
            <person name="Knight T.F."/>
            <person name="Rodrigue S."/>
        </authorList>
    </citation>
    <scope>NUCLEOTIDE SEQUENCE [LARGE SCALE GENOMIC DNA]</scope>
    <source>
        <strain evidence="15 16">CnuA-2</strain>
    </source>
</reference>
<dbReference type="InterPro" id="IPR003352">
    <property type="entry name" value="PTS_EIIC"/>
</dbReference>
<feature type="domain" description="PTS EIIB type-1" evidence="13">
    <location>
        <begin position="5"/>
        <end position="87"/>
    </location>
</feature>
<dbReference type="GO" id="GO:0009401">
    <property type="term" value="P:phosphoenolpyruvate-dependent sugar phosphotransferase system"/>
    <property type="evidence" value="ECO:0007669"/>
    <property type="project" value="UniProtKB-KW"/>
</dbReference>
<dbReference type="PROSITE" id="PS51103">
    <property type="entry name" value="PTS_EIIC_TYPE_1"/>
    <property type="match status" value="1"/>
</dbReference>
<evidence type="ECO:0000259" key="13">
    <source>
        <dbReference type="PROSITE" id="PS51098"/>
    </source>
</evidence>
<evidence type="ECO:0000256" key="1">
    <source>
        <dbReference type="ARBA" id="ARBA00004651"/>
    </source>
</evidence>
<dbReference type="GO" id="GO:0015771">
    <property type="term" value="P:trehalose transport"/>
    <property type="evidence" value="ECO:0007669"/>
    <property type="project" value="TreeGrafter"/>
</dbReference>
<keyword evidence="4" id="KW-0762">Sugar transport</keyword>
<evidence type="ECO:0000256" key="7">
    <source>
        <dbReference type="ARBA" id="ARBA00022692"/>
    </source>
</evidence>
<proteinExistence type="predicted"/>
<dbReference type="RefSeq" id="WP_029511997.1">
    <property type="nucleotide sequence ID" value="NZ_CP022513.1"/>
</dbReference>
<dbReference type="EMBL" id="CP022513">
    <property type="protein sequence ID" value="AVN64486.1"/>
    <property type="molecule type" value="Genomic_DNA"/>
</dbReference>
<dbReference type="GO" id="GO:0090589">
    <property type="term" value="F:protein-phosphocysteine-trehalose phosphotransferase system transporter activity"/>
    <property type="evidence" value="ECO:0007669"/>
    <property type="project" value="TreeGrafter"/>
</dbReference>
<dbReference type="Pfam" id="PF02378">
    <property type="entry name" value="PTS_EIIC"/>
    <property type="match status" value="1"/>
</dbReference>
<dbReference type="InterPro" id="IPR013013">
    <property type="entry name" value="PTS_EIIC_1"/>
</dbReference>
<keyword evidence="10 12" id="KW-0472">Membrane</keyword>
<dbReference type="Proteomes" id="UP000239216">
    <property type="component" value="Chromosome"/>
</dbReference>
<accession>A0A2R3P7L5</accession>
<dbReference type="SUPFAM" id="SSF55604">
    <property type="entry name" value="Glucose permease domain IIB"/>
    <property type="match status" value="1"/>
</dbReference>
<evidence type="ECO:0000256" key="4">
    <source>
        <dbReference type="ARBA" id="ARBA00022597"/>
    </source>
</evidence>
<feature type="transmembrane region" description="Helical" evidence="12">
    <location>
        <begin position="396"/>
        <end position="415"/>
    </location>
</feature>
<feature type="domain" description="PTS EIIC type-1" evidence="14">
    <location>
        <begin position="102"/>
        <end position="485"/>
    </location>
</feature>
<evidence type="ECO:0000256" key="10">
    <source>
        <dbReference type="ARBA" id="ARBA00023136"/>
    </source>
</evidence>
<dbReference type="PANTHER" id="PTHR30175">
    <property type="entry name" value="PHOSPHOTRANSFERASE SYSTEM TRANSPORT PROTEIN"/>
    <property type="match status" value="1"/>
</dbReference>
<evidence type="ECO:0000256" key="3">
    <source>
        <dbReference type="ARBA" id="ARBA00022475"/>
    </source>
</evidence>
<dbReference type="CDD" id="cd00212">
    <property type="entry name" value="PTS_IIB_glc"/>
    <property type="match status" value="1"/>
</dbReference>
<dbReference type="InterPro" id="IPR036878">
    <property type="entry name" value="Glu_permease_IIB"/>
</dbReference>
<keyword evidence="9 12" id="KW-1133">Transmembrane helix</keyword>
<dbReference type="GO" id="GO:0016301">
    <property type="term" value="F:kinase activity"/>
    <property type="evidence" value="ECO:0007669"/>
    <property type="project" value="UniProtKB-KW"/>
</dbReference>
<dbReference type="GO" id="GO:0005886">
    <property type="term" value="C:plasma membrane"/>
    <property type="evidence" value="ECO:0007669"/>
    <property type="project" value="UniProtKB-SubCell"/>
</dbReference>
<feature type="transmembrane region" description="Helical" evidence="12">
    <location>
        <begin position="422"/>
        <end position="440"/>
    </location>
</feature>
<evidence type="ECO:0000313" key="15">
    <source>
        <dbReference type="EMBL" id="AVN64486.1"/>
    </source>
</evidence>
<keyword evidence="3" id="KW-1003">Cell membrane</keyword>
<name>A0A2R3P7L5_MESFO</name>
<evidence type="ECO:0000313" key="16">
    <source>
        <dbReference type="Proteomes" id="UP000239216"/>
    </source>
</evidence>
<evidence type="ECO:0000259" key="14">
    <source>
        <dbReference type="PROSITE" id="PS51103"/>
    </source>
</evidence>
<feature type="transmembrane region" description="Helical" evidence="12">
    <location>
        <begin position="371"/>
        <end position="390"/>
    </location>
</feature>
<feature type="transmembrane region" description="Helical" evidence="12">
    <location>
        <begin position="299"/>
        <end position="319"/>
    </location>
</feature>
<evidence type="ECO:0000256" key="11">
    <source>
        <dbReference type="PROSITE-ProRule" id="PRU00421"/>
    </source>
</evidence>
<feature type="transmembrane region" description="Helical" evidence="12">
    <location>
        <begin position="224"/>
        <end position="243"/>
    </location>
</feature>
<dbReference type="PROSITE" id="PS51098">
    <property type="entry name" value="PTS_EIIB_TYPE_1"/>
    <property type="match status" value="1"/>
</dbReference>
<evidence type="ECO:0000256" key="12">
    <source>
        <dbReference type="SAM" id="Phobius"/>
    </source>
</evidence>
<sequence>MKFTKENVTFLLENIGGSENIEKVSHCISRMRFKLVDITKANTEEIKKQKWCKGVLIVGGEYQVVIGTKIETFYKLFLKTTGINENTNDELKTKKQKMTFIMFVSSIFSPIMILLVVYGMWEMVRTPFFLSSNSTEIPTLIEINSFMELISKGLSWFIVMAVCWSTFRVMGGTPIIGLAIGAILISPMLTPLSALDLDGGKTIIQAMNEHGWKIFGNIVFPWKVSFEGLVIPMIFVGLLGVFIERGMNKVNLGGARMLIQPMVVIAGTVVVTMFTIAPAGLIITNYMSISFNFLMTHNITKYIFTPLIGMLYAPMVVFGLHRTITPILMQDILKFNGSFIMGLLIISNICLAVGCLTFGRLNKNCKEVKNIAYSNGISAFVAGVTEPAIYSISLKYLFPLIASAIGTYFGCLLYTSSGVWTNAAPFGILGIIGFASTVPQGINVEQWAGGSIVWGTLSVILGISITILMTISLSKLNYFKERTNKILFDEYGFTPELKQKSIFIFKGNKNEKIK</sequence>
<evidence type="ECO:0000256" key="6">
    <source>
        <dbReference type="ARBA" id="ARBA00022683"/>
    </source>
</evidence>
<keyword evidence="5" id="KW-0808">Transferase</keyword>
<dbReference type="InterPro" id="IPR018113">
    <property type="entry name" value="PTrfase_EIIB_Cys"/>
</dbReference>
<feature type="transmembrane region" description="Helical" evidence="12">
    <location>
        <begin position="452"/>
        <end position="473"/>
    </location>
</feature>
<dbReference type="PANTHER" id="PTHR30175:SF1">
    <property type="entry name" value="PTS SYSTEM ARBUTIN-, CELLOBIOSE-, AND SALICIN-SPECIFIC EIIBC COMPONENT-RELATED"/>
    <property type="match status" value="1"/>
</dbReference>
<evidence type="ECO:0000256" key="9">
    <source>
        <dbReference type="ARBA" id="ARBA00022989"/>
    </source>
</evidence>
<evidence type="ECO:0000256" key="2">
    <source>
        <dbReference type="ARBA" id="ARBA00022448"/>
    </source>
</evidence>
<feature type="transmembrane region" description="Helical" evidence="12">
    <location>
        <begin position="339"/>
        <end position="359"/>
    </location>
</feature>
<gene>
    <name evidence="15" type="ORF">CG003_02320</name>
</gene>
<dbReference type="AlphaFoldDB" id="A0A2R3P7L5"/>
<comment type="subcellular location">
    <subcellularLocation>
        <location evidence="1">Cell membrane</location>
        <topology evidence="1">Multi-pass membrane protein</topology>
    </subcellularLocation>
</comment>
<keyword evidence="8" id="KW-0418">Kinase</keyword>
<dbReference type="Gene3D" id="3.30.1360.60">
    <property type="entry name" value="Glucose permease domain IIB"/>
    <property type="match status" value="1"/>
</dbReference>
<keyword evidence="6" id="KW-0598">Phosphotransferase system</keyword>